<keyword evidence="1" id="KW-1133">Transmembrane helix</keyword>
<feature type="transmembrane region" description="Helical" evidence="1">
    <location>
        <begin position="38"/>
        <end position="61"/>
    </location>
</feature>
<sequence length="155" mass="17551">MPPVIEREKVICFVEIKPKSLRAKDPFPTAEVQLSRQAYYAFMADSTLTTIGAILAFGSIWRYVEFPRPPMHLASSWSESKDPTFGRQSPSQSLLPRVPSYLSQLSGNKHASFDLSDSRGLSEIAVFFDVKIVFFSMDIEQFLLKIGLFGRPHDF</sequence>
<dbReference type="OrthoDB" id="2686174at2759"/>
<reference evidence="2" key="1">
    <citation type="journal article" date="2020" name="New Phytol.">
        <title>Comparative genomics reveals dynamic genome evolution in host specialist ectomycorrhizal fungi.</title>
        <authorList>
            <person name="Lofgren L.A."/>
            <person name="Nguyen N.H."/>
            <person name="Vilgalys R."/>
            <person name="Ruytinx J."/>
            <person name="Liao H.L."/>
            <person name="Branco S."/>
            <person name="Kuo A."/>
            <person name="LaButti K."/>
            <person name="Lipzen A."/>
            <person name="Andreopoulos W."/>
            <person name="Pangilinan J."/>
            <person name="Riley R."/>
            <person name="Hundley H."/>
            <person name="Na H."/>
            <person name="Barry K."/>
            <person name="Grigoriev I.V."/>
            <person name="Stajich J.E."/>
            <person name="Kennedy P.G."/>
        </authorList>
    </citation>
    <scope>NUCLEOTIDE SEQUENCE</scope>
    <source>
        <strain evidence="2">MN1</strain>
    </source>
</reference>
<gene>
    <name evidence="2" type="ORF">BJ212DRAFT_1409258</name>
</gene>
<dbReference type="GeneID" id="64631474"/>
<comment type="caution">
    <text evidence="2">The sequence shown here is derived from an EMBL/GenBank/DDBJ whole genome shotgun (WGS) entry which is preliminary data.</text>
</comment>
<protein>
    <submittedName>
        <fullName evidence="2">Uncharacterized protein</fullName>
    </submittedName>
</protein>
<keyword evidence="1" id="KW-0472">Membrane</keyword>
<organism evidence="2 3">
    <name type="scientific">Suillus subaureus</name>
    <dbReference type="NCBI Taxonomy" id="48587"/>
    <lineage>
        <taxon>Eukaryota</taxon>
        <taxon>Fungi</taxon>
        <taxon>Dikarya</taxon>
        <taxon>Basidiomycota</taxon>
        <taxon>Agaricomycotina</taxon>
        <taxon>Agaricomycetes</taxon>
        <taxon>Agaricomycetidae</taxon>
        <taxon>Boletales</taxon>
        <taxon>Suillineae</taxon>
        <taxon>Suillaceae</taxon>
        <taxon>Suillus</taxon>
    </lineage>
</organism>
<dbReference type="RefSeq" id="XP_041185308.1">
    <property type="nucleotide sequence ID" value="XM_041337458.1"/>
</dbReference>
<evidence type="ECO:0000313" key="2">
    <source>
        <dbReference type="EMBL" id="KAG1796126.1"/>
    </source>
</evidence>
<evidence type="ECO:0000256" key="1">
    <source>
        <dbReference type="SAM" id="Phobius"/>
    </source>
</evidence>
<evidence type="ECO:0000313" key="3">
    <source>
        <dbReference type="Proteomes" id="UP000807769"/>
    </source>
</evidence>
<proteinExistence type="predicted"/>
<name>A0A9P7DJB2_9AGAM</name>
<keyword evidence="3" id="KW-1185">Reference proteome</keyword>
<accession>A0A9P7DJB2</accession>
<dbReference type="AlphaFoldDB" id="A0A9P7DJB2"/>
<keyword evidence="1" id="KW-0812">Transmembrane</keyword>
<dbReference type="Proteomes" id="UP000807769">
    <property type="component" value="Unassembled WGS sequence"/>
</dbReference>
<dbReference type="EMBL" id="JABBWG010000283">
    <property type="protein sequence ID" value="KAG1796126.1"/>
    <property type="molecule type" value="Genomic_DNA"/>
</dbReference>